<accession>A0AA88GVW5</accession>
<dbReference type="AlphaFoldDB" id="A0AA88GVW5"/>
<dbReference type="InterPro" id="IPR027417">
    <property type="entry name" value="P-loop_NTPase"/>
</dbReference>
<reference evidence="1 2" key="1">
    <citation type="journal article" date="2018" name="BMC Genomics">
        <title>The genome of Naegleria lovaniensis, the basis for a comparative approach to unravel pathogenicity factors of the human pathogenic amoeba N. fowleri.</title>
        <authorList>
            <person name="Liechti N."/>
            <person name="Schurch N."/>
            <person name="Bruggmann R."/>
            <person name="Wittwer M."/>
        </authorList>
    </citation>
    <scope>NUCLEOTIDE SEQUENCE [LARGE SCALE GENOMIC DNA]</scope>
    <source>
        <strain evidence="1 2">ATCC 30569</strain>
    </source>
</reference>
<protein>
    <submittedName>
        <fullName evidence="1">Uncharacterized protein</fullName>
    </submittedName>
</protein>
<dbReference type="GeneID" id="68094354"/>
<dbReference type="Gene3D" id="3.40.50.300">
    <property type="entry name" value="P-loop containing nucleotide triphosphate hydrolases"/>
    <property type="match status" value="1"/>
</dbReference>
<dbReference type="SUPFAM" id="SSF52540">
    <property type="entry name" value="P-loop containing nucleoside triphosphate hydrolases"/>
    <property type="match status" value="1"/>
</dbReference>
<dbReference type="EMBL" id="PYSW02000014">
    <property type="protein sequence ID" value="KAG2386863.1"/>
    <property type="molecule type" value="Genomic_DNA"/>
</dbReference>
<evidence type="ECO:0000313" key="2">
    <source>
        <dbReference type="Proteomes" id="UP000816034"/>
    </source>
</evidence>
<dbReference type="Proteomes" id="UP000816034">
    <property type="component" value="Unassembled WGS sequence"/>
</dbReference>
<dbReference type="RefSeq" id="XP_044550855.1">
    <property type="nucleotide sequence ID" value="XM_044691255.1"/>
</dbReference>
<proteinExistence type="predicted"/>
<comment type="caution">
    <text evidence="1">The sequence shown here is derived from an EMBL/GenBank/DDBJ whole genome shotgun (WGS) entry which is preliminary data.</text>
</comment>
<keyword evidence="2" id="KW-1185">Reference proteome</keyword>
<sequence length="265" mass="30352">MFESNQVQLSSLSNNSQACKIIVISGRPATGKTTICNALIPLLKIKFPSHNIIFLDTNTLLSMSEYIPSQHIETIQKLKNSGKLKYHLDPEIMSTILNSYFSKHNAPQNIILFYRGPQSIHVCKHLHFIPNLYIYLDASIEDLVHRVCLRRVDLISGKTFHLEADAVYIEANKSTLKLSQRIGDSEDLFRARIDRSDKHILEVFHYYQNLMTSQSMNKDMHDETRQSRVERNAIHVISVPCGKERSKEETLEEVLALISEFVLVG</sequence>
<organism evidence="1 2">
    <name type="scientific">Naegleria lovaniensis</name>
    <name type="common">Amoeba</name>
    <dbReference type="NCBI Taxonomy" id="51637"/>
    <lineage>
        <taxon>Eukaryota</taxon>
        <taxon>Discoba</taxon>
        <taxon>Heterolobosea</taxon>
        <taxon>Tetramitia</taxon>
        <taxon>Eutetramitia</taxon>
        <taxon>Vahlkampfiidae</taxon>
        <taxon>Naegleria</taxon>
    </lineage>
</organism>
<gene>
    <name evidence="1" type="ORF">C9374_001898</name>
</gene>
<name>A0AA88GVW5_NAELO</name>
<evidence type="ECO:0000313" key="1">
    <source>
        <dbReference type="EMBL" id="KAG2386863.1"/>
    </source>
</evidence>